<dbReference type="InterPro" id="IPR017580">
    <property type="entry name" value="OHCU_decarboxylase-1"/>
</dbReference>
<keyword evidence="6 8" id="KW-0456">Lyase</keyword>
<gene>
    <name evidence="8" type="primary">uraD</name>
    <name evidence="8" type="ORF">ACE41H_01965</name>
</gene>
<organism evidence="8 9">
    <name type="scientific">Paenibacillus enshidis</name>
    <dbReference type="NCBI Taxonomy" id="1458439"/>
    <lineage>
        <taxon>Bacteria</taxon>
        <taxon>Bacillati</taxon>
        <taxon>Bacillota</taxon>
        <taxon>Bacilli</taxon>
        <taxon>Bacillales</taxon>
        <taxon>Paenibacillaceae</taxon>
        <taxon>Paenibacillus</taxon>
    </lineage>
</organism>
<evidence type="ECO:0000259" key="7">
    <source>
        <dbReference type="Pfam" id="PF09349"/>
    </source>
</evidence>
<feature type="domain" description="Oxo-4-hydroxy-4-carboxy-5-ureidoimidazoline decarboxylase" evidence="7">
    <location>
        <begin position="11"/>
        <end position="163"/>
    </location>
</feature>
<comment type="pathway">
    <text evidence="2">Purine metabolism; urate degradation; (S)-allantoin from urate: step 3/3.</text>
</comment>
<dbReference type="InterPro" id="IPR018020">
    <property type="entry name" value="OHCU_decarboxylase"/>
</dbReference>
<evidence type="ECO:0000256" key="3">
    <source>
        <dbReference type="ARBA" id="ARBA00012257"/>
    </source>
</evidence>
<accession>A0ABV5AN00</accession>
<keyword evidence="4" id="KW-0659">Purine metabolism</keyword>
<keyword evidence="9" id="KW-1185">Reference proteome</keyword>
<dbReference type="NCBIfam" id="TIGR03164">
    <property type="entry name" value="UHCUDC"/>
    <property type="match status" value="1"/>
</dbReference>
<dbReference type="Gene3D" id="1.10.3330.10">
    <property type="entry name" value="Oxo-4-hydroxy-4-carboxy-5-ureidoimidazoline decarboxylase"/>
    <property type="match status" value="1"/>
</dbReference>
<evidence type="ECO:0000256" key="4">
    <source>
        <dbReference type="ARBA" id="ARBA00022631"/>
    </source>
</evidence>
<evidence type="ECO:0000256" key="5">
    <source>
        <dbReference type="ARBA" id="ARBA00022793"/>
    </source>
</evidence>
<dbReference type="Pfam" id="PF09349">
    <property type="entry name" value="OHCU_decarbox"/>
    <property type="match status" value="1"/>
</dbReference>
<dbReference type="Proteomes" id="UP001580346">
    <property type="component" value="Unassembled WGS sequence"/>
</dbReference>
<dbReference type="EC" id="4.1.1.97" evidence="3"/>
<evidence type="ECO:0000313" key="9">
    <source>
        <dbReference type="Proteomes" id="UP001580346"/>
    </source>
</evidence>
<keyword evidence="5" id="KW-0210">Decarboxylase</keyword>
<evidence type="ECO:0000256" key="1">
    <source>
        <dbReference type="ARBA" id="ARBA00001163"/>
    </source>
</evidence>
<sequence>MSDTAVTEYMNSLDLAQFAVAFGTLFEHSPWIAEQAWEKRPFMSPSHMFEEMKTIVEQAEPEAVLRLLRSHPDLGTRMAMSSDSVKEQAGAGLDSLSPAQYEELTELNRRYTEKFAFPFILAVKGHTPATIIEAAKRRIHHSEEEERKTAVEQVLRIAGFRLEDWLNKHQGVNGS</sequence>
<dbReference type="InterPro" id="IPR036778">
    <property type="entry name" value="OHCU_decarboxylase_sf"/>
</dbReference>
<dbReference type="EMBL" id="JBHHMI010000001">
    <property type="protein sequence ID" value="MFB5265559.1"/>
    <property type="molecule type" value="Genomic_DNA"/>
</dbReference>
<reference evidence="8 9" key="1">
    <citation type="submission" date="2024-09" db="EMBL/GenBank/DDBJ databases">
        <title>Paenibacillus zeirhizospherea sp. nov., isolated from surface of the maize (Zea mays) roots in a horticulture field, Hungary.</title>
        <authorList>
            <person name="Marton D."/>
            <person name="Farkas M."/>
            <person name="Bedics A."/>
            <person name="Toth E."/>
            <person name="Tancsics A."/>
            <person name="Boka K."/>
            <person name="Maroti G."/>
            <person name="Kriszt B."/>
            <person name="Cserhati M."/>
        </authorList>
    </citation>
    <scope>NUCLEOTIDE SEQUENCE [LARGE SCALE GENOMIC DNA]</scope>
    <source>
        <strain evidence="8 9">KCTC 33519</strain>
    </source>
</reference>
<proteinExistence type="predicted"/>
<name>A0ABV5AN00_9BACL</name>
<evidence type="ECO:0000256" key="6">
    <source>
        <dbReference type="ARBA" id="ARBA00023239"/>
    </source>
</evidence>
<comment type="caution">
    <text evidence="8">The sequence shown here is derived from an EMBL/GenBank/DDBJ whole genome shotgun (WGS) entry which is preliminary data.</text>
</comment>
<comment type="catalytic activity">
    <reaction evidence="1">
        <text>5-hydroxy-2-oxo-4-ureido-2,5-dihydro-1H-imidazole-5-carboxylate + H(+) = (S)-allantoin + CO2</text>
        <dbReference type="Rhea" id="RHEA:26301"/>
        <dbReference type="ChEBI" id="CHEBI:15378"/>
        <dbReference type="ChEBI" id="CHEBI:15678"/>
        <dbReference type="ChEBI" id="CHEBI:16526"/>
        <dbReference type="ChEBI" id="CHEBI:58639"/>
        <dbReference type="EC" id="4.1.1.97"/>
    </reaction>
</comment>
<evidence type="ECO:0000313" key="8">
    <source>
        <dbReference type="EMBL" id="MFB5265559.1"/>
    </source>
</evidence>
<dbReference type="PANTHER" id="PTHR43466:SF1">
    <property type="entry name" value="2-OXO-4-HYDROXY-4-CARBOXY-5-UREIDOIMIDAZOLINE DECARBOXYLASE-RELATED"/>
    <property type="match status" value="1"/>
</dbReference>
<dbReference type="RefSeq" id="WP_375352949.1">
    <property type="nucleotide sequence ID" value="NZ_JBHHMI010000001.1"/>
</dbReference>
<dbReference type="SUPFAM" id="SSF158694">
    <property type="entry name" value="UraD-Like"/>
    <property type="match status" value="1"/>
</dbReference>
<protein>
    <recommendedName>
        <fullName evidence="3">2-oxo-4-hydroxy-4-carboxy-5-ureidoimidazoline decarboxylase</fullName>
        <ecNumber evidence="3">4.1.1.97</ecNumber>
    </recommendedName>
</protein>
<evidence type="ECO:0000256" key="2">
    <source>
        <dbReference type="ARBA" id="ARBA00004754"/>
    </source>
</evidence>
<dbReference type="GO" id="GO:0051997">
    <property type="term" value="F:2-oxo-4-hydroxy-4-carboxy-5-ureidoimidazoline decarboxylase activity"/>
    <property type="evidence" value="ECO:0007669"/>
    <property type="project" value="UniProtKB-EC"/>
</dbReference>
<dbReference type="PANTHER" id="PTHR43466">
    <property type="entry name" value="2-OXO-4-HYDROXY-4-CARBOXY-5-UREIDOIMIDAZOLINE DECARBOXYLASE-RELATED"/>
    <property type="match status" value="1"/>
</dbReference>